<comment type="caution">
    <text evidence="8">The sequence shown here is derived from an EMBL/GenBank/DDBJ whole genome shotgun (WGS) entry which is preliminary data.</text>
</comment>
<reference evidence="8 9" key="1">
    <citation type="submission" date="2024-10" db="EMBL/GenBank/DDBJ databases">
        <authorList>
            <person name="Yang X.-N."/>
        </authorList>
    </citation>
    <scope>NUCLEOTIDE SEQUENCE [LARGE SCALE GENOMIC DNA]</scope>
    <source>
        <strain evidence="8 9">CAU 1059</strain>
    </source>
</reference>
<keyword evidence="9" id="KW-1185">Reference proteome</keyword>
<dbReference type="InterPro" id="IPR003594">
    <property type="entry name" value="HATPase_dom"/>
</dbReference>
<dbReference type="Pfam" id="PF02518">
    <property type="entry name" value="HATPase_c"/>
    <property type="match status" value="1"/>
</dbReference>
<dbReference type="Pfam" id="PF00512">
    <property type="entry name" value="HisKA"/>
    <property type="match status" value="1"/>
</dbReference>
<dbReference type="PANTHER" id="PTHR45453">
    <property type="entry name" value="PHOSPHATE REGULON SENSOR PROTEIN PHOR"/>
    <property type="match status" value="1"/>
</dbReference>
<dbReference type="InterPro" id="IPR003661">
    <property type="entry name" value="HisK_dim/P_dom"/>
</dbReference>
<dbReference type="Proteomes" id="UP001607157">
    <property type="component" value="Unassembled WGS sequence"/>
</dbReference>
<protein>
    <recommendedName>
        <fullName evidence="2">histidine kinase</fullName>
        <ecNumber evidence="2">2.7.13.3</ecNumber>
    </recommendedName>
</protein>
<gene>
    <name evidence="8" type="ORF">ACGRVM_15770</name>
</gene>
<evidence type="ECO:0000256" key="1">
    <source>
        <dbReference type="ARBA" id="ARBA00000085"/>
    </source>
</evidence>
<evidence type="ECO:0000256" key="4">
    <source>
        <dbReference type="ARBA" id="ARBA00022679"/>
    </source>
</evidence>
<dbReference type="CDD" id="cd00082">
    <property type="entry name" value="HisKA"/>
    <property type="match status" value="1"/>
</dbReference>
<dbReference type="InterPro" id="IPR036097">
    <property type="entry name" value="HisK_dim/P_sf"/>
</dbReference>
<dbReference type="InterPro" id="IPR004358">
    <property type="entry name" value="Sig_transdc_His_kin-like_C"/>
</dbReference>
<dbReference type="EMBL" id="JBIHMM010000006">
    <property type="protein sequence ID" value="MFH0255365.1"/>
    <property type="molecule type" value="Genomic_DNA"/>
</dbReference>
<dbReference type="PANTHER" id="PTHR45453:SF1">
    <property type="entry name" value="PHOSPHATE REGULON SENSOR PROTEIN PHOR"/>
    <property type="match status" value="1"/>
</dbReference>
<keyword evidence="4" id="KW-0808">Transferase</keyword>
<evidence type="ECO:0000259" key="7">
    <source>
        <dbReference type="PROSITE" id="PS50109"/>
    </source>
</evidence>
<dbReference type="GO" id="GO:0016301">
    <property type="term" value="F:kinase activity"/>
    <property type="evidence" value="ECO:0007669"/>
    <property type="project" value="UniProtKB-KW"/>
</dbReference>
<feature type="domain" description="Histidine kinase" evidence="7">
    <location>
        <begin position="114"/>
        <end position="339"/>
    </location>
</feature>
<keyword evidence="3" id="KW-0597">Phosphoprotein</keyword>
<comment type="catalytic activity">
    <reaction evidence="1">
        <text>ATP + protein L-histidine = ADP + protein N-phospho-L-histidine.</text>
        <dbReference type="EC" id="2.7.13.3"/>
    </reaction>
</comment>
<evidence type="ECO:0000256" key="3">
    <source>
        <dbReference type="ARBA" id="ARBA00022553"/>
    </source>
</evidence>
<evidence type="ECO:0000313" key="9">
    <source>
        <dbReference type="Proteomes" id="UP001607157"/>
    </source>
</evidence>
<dbReference type="Gene3D" id="1.10.287.130">
    <property type="match status" value="1"/>
</dbReference>
<dbReference type="RefSeq" id="WP_377173142.1">
    <property type="nucleotide sequence ID" value="NZ_JBHTJC010000007.1"/>
</dbReference>
<dbReference type="InterPro" id="IPR005467">
    <property type="entry name" value="His_kinase_dom"/>
</dbReference>
<dbReference type="InterPro" id="IPR036890">
    <property type="entry name" value="HATPase_C_sf"/>
</dbReference>
<dbReference type="SUPFAM" id="SSF55874">
    <property type="entry name" value="ATPase domain of HSP90 chaperone/DNA topoisomerase II/histidine kinase"/>
    <property type="match status" value="1"/>
</dbReference>
<dbReference type="SUPFAM" id="SSF47384">
    <property type="entry name" value="Homodimeric domain of signal transducing histidine kinase"/>
    <property type="match status" value="1"/>
</dbReference>
<keyword evidence="5 8" id="KW-0418">Kinase</keyword>
<name>A0ABW7IAZ7_9RHOB</name>
<evidence type="ECO:0000256" key="6">
    <source>
        <dbReference type="ARBA" id="ARBA00023012"/>
    </source>
</evidence>
<dbReference type="PROSITE" id="PS50109">
    <property type="entry name" value="HIS_KIN"/>
    <property type="match status" value="1"/>
</dbReference>
<dbReference type="SMART" id="SM00388">
    <property type="entry name" value="HisKA"/>
    <property type="match status" value="1"/>
</dbReference>
<evidence type="ECO:0000313" key="8">
    <source>
        <dbReference type="EMBL" id="MFH0255365.1"/>
    </source>
</evidence>
<dbReference type="Gene3D" id="3.30.565.10">
    <property type="entry name" value="Histidine kinase-like ATPase, C-terminal domain"/>
    <property type="match status" value="1"/>
</dbReference>
<dbReference type="InterPro" id="IPR050351">
    <property type="entry name" value="BphY/WalK/GraS-like"/>
</dbReference>
<proteinExistence type="predicted"/>
<dbReference type="PRINTS" id="PR00344">
    <property type="entry name" value="BCTRLSENSOR"/>
</dbReference>
<accession>A0ABW7IAZ7</accession>
<dbReference type="SMART" id="SM00387">
    <property type="entry name" value="HATPase_c"/>
    <property type="match status" value="1"/>
</dbReference>
<evidence type="ECO:0000256" key="5">
    <source>
        <dbReference type="ARBA" id="ARBA00022777"/>
    </source>
</evidence>
<organism evidence="8 9">
    <name type="scientific">Roseovarius aquimarinus</name>
    <dbReference type="NCBI Taxonomy" id="1229156"/>
    <lineage>
        <taxon>Bacteria</taxon>
        <taxon>Pseudomonadati</taxon>
        <taxon>Pseudomonadota</taxon>
        <taxon>Alphaproteobacteria</taxon>
        <taxon>Rhodobacterales</taxon>
        <taxon>Roseobacteraceae</taxon>
        <taxon>Roseovarius</taxon>
    </lineage>
</organism>
<sequence length="343" mass="36201">MSEALIAAIPMPALLIGADMRVIAANGAAEAVLGAGGVGGHVARVIRQPAVLEAIEACRSGGGRTEAQFTADDAGQDALYDVRCAQADGAILVCMSDVSTMMQTDRMRREFVANVSHELRTPLTALSGFIETLRGPARGDVAATDRFLATMQEEAARMERLVHDLLSLSRVEAQQRQRPRASIDLRGVVTGAASALSGVAEGAGADLRVDLPEEPVMVLGDGDQLHQVCLNLIENALKYGGQGGHVDVALRSEAQNQALRGPAAILTVRDDGPGIDPVHIPRLTERFYRIDSHRSRAMGGTGLGLAIVKHIAQRHRGRMLIESALGQGCEVRIVLPLAPGNAA</sequence>
<evidence type="ECO:0000256" key="2">
    <source>
        <dbReference type="ARBA" id="ARBA00012438"/>
    </source>
</evidence>
<dbReference type="EC" id="2.7.13.3" evidence="2"/>
<keyword evidence="6" id="KW-0902">Two-component regulatory system</keyword>